<evidence type="ECO:0000313" key="4">
    <source>
        <dbReference type="EMBL" id="ARO88385.1"/>
    </source>
</evidence>
<keyword evidence="3" id="KW-0732">Signal</keyword>
<sequence length="295" mass="31993">MKRFFDKTRLSVSVAAASLAIVMATVAPQASAQDAKTEALERSLKQLEASMQAIRSELNQLKSESARDTQKLMKMEERSTSMEKRQTLEAQKVTRIEEVAASVGKRPDSKSHMLFFRGGFAHSNELRNGVSIQSGGLGGAGGQADRDAWYIGAGFDFNLTNDAWGLMPKTSVMSEVMFEYKEYGSKVRGNALPAPGAGVNVSQFTLTAAPKIKFLEGYRFRPWIIPAGLGIHVISPPSESITVLIPGVMFGAGADYRIWKDLYVGVDARYHLTSGRNDGIKIDGVTAGGYLGIGF</sequence>
<reference evidence="4 5" key="1">
    <citation type="journal article" date="2015" name="Int. J. Syst. Evol. Microbiol.">
        <title>Nitrosospira lacus sp. nov., a psychrotolerant, ammonia-oxidizing bacterium from sandy lake sediment.</title>
        <authorList>
            <person name="Urakawa H."/>
            <person name="Garcia J.C."/>
            <person name="Nielsen J.L."/>
            <person name="Le V.Q."/>
            <person name="Kozlowski J.A."/>
            <person name="Stein L.Y."/>
            <person name="Lim C.K."/>
            <person name="Pommerening-Roser A."/>
            <person name="Martens-Habbena W."/>
            <person name="Stahl D.A."/>
            <person name="Klotz M.G."/>
        </authorList>
    </citation>
    <scope>NUCLEOTIDE SEQUENCE [LARGE SCALE GENOMIC DNA]</scope>
    <source>
        <strain evidence="4 5">APG3</strain>
    </source>
</reference>
<dbReference type="AlphaFoldDB" id="A0A1W6SRJ4"/>
<proteinExistence type="predicted"/>
<dbReference type="OrthoDB" id="5760633at2"/>
<evidence type="ECO:0000256" key="1">
    <source>
        <dbReference type="ARBA" id="ARBA00004442"/>
    </source>
</evidence>
<accession>A0A1W6SRJ4</accession>
<feature type="coiled-coil region" evidence="2">
    <location>
        <begin position="30"/>
        <end position="78"/>
    </location>
</feature>
<dbReference type="EMBL" id="CP021106">
    <property type="protein sequence ID" value="ARO88385.1"/>
    <property type="molecule type" value="Genomic_DNA"/>
</dbReference>
<evidence type="ECO:0000256" key="2">
    <source>
        <dbReference type="SAM" id="Coils"/>
    </source>
</evidence>
<keyword evidence="2" id="KW-0175">Coiled coil</keyword>
<comment type="subcellular location">
    <subcellularLocation>
        <location evidence="1">Cell outer membrane</location>
    </subcellularLocation>
</comment>
<dbReference type="KEGG" id="nlc:EBAPG3_011715"/>
<dbReference type="Proteomes" id="UP000012179">
    <property type="component" value="Chromosome"/>
</dbReference>
<dbReference type="RefSeq" id="WP_004177516.1">
    <property type="nucleotide sequence ID" value="NZ_CP021106.3"/>
</dbReference>
<keyword evidence="5" id="KW-1185">Reference proteome</keyword>
<protein>
    <recommendedName>
        <fullName evidence="6">Outer membrane protein beta-barrel domain-containing protein</fullName>
    </recommendedName>
</protein>
<name>A0A1W6SRJ4_9PROT</name>
<feature type="signal peptide" evidence="3">
    <location>
        <begin position="1"/>
        <end position="32"/>
    </location>
</feature>
<feature type="chain" id="PRO_5010886319" description="Outer membrane protein beta-barrel domain-containing protein" evidence="3">
    <location>
        <begin position="33"/>
        <end position="295"/>
    </location>
</feature>
<dbReference type="Gene3D" id="2.40.160.20">
    <property type="match status" value="1"/>
</dbReference>
<dbReference type="GO" id="GO:0009279">
    <property type="term" value="C:cell outer membrane"/>
    <property type="evidence" value="ECO:0007669"/>
    <property type="project" value="UniProtKB-SubCell"/>
</dbReference>
<dbReference type="eggNOG" id="COG3064">
    <property type="taxonomic scope" value="Bacteria"/>
</dbReference>
<evidence type="ECO:0008006" key="6">
    <source>
        <dbReference type="Google" id="ProtNLM"/>
    </source>
</evidence>
<evidence type="ECO:0000256" key="3">
    <source>
        <dbReference type="SAM" id="SignalP"/>
    </source>
</evidence>
<gene>
    <name evidence="4" type="ORF">EBAPG3_011715</name>
</gene>
<evidence type="ECO:0000313" key="5">
    <source>
        <dbReference type="Proteomes" id="UP000012179"/>
    </source>
</evidence>
<dbReference type="SUPFAM" id="SSF56925">
    <property type="entry name" value="OMPA-like"/>
    <property type="match status" value="1"/>
</dbReference>
<organism evidence="4 5">
    <name type="scientific">Nitrosospira lacus</name>
    <dbReference type="NCBI Taxonomy" id="1288494"/>
    <lineage>
        <taxon>Bacteria</taxon>
        <taxon>Pseudomonadati</taxon>
        <taxon>Pseudomonadota</taxon>
        <taxon>Betaproteobacteria</taxon>
        <taxon>Nitrosomonadales</taxon>
        <taxon>Nitrosomonadaceae</taxon>
        <taxon>Nitrosospira</taxon>
    </lineage>
</organism>
<dbReference type="InterPro" id="IPR011250">
    <property type="entry name" value="OMP/PagP_B-barrel"/>
</dbReference>